<reference evidence="1" key="1">
    <citation type="journal article" date="2019" name="bioRxiv">
        <title>The Genome of the Zebra Mussel, Dreissena polymorpha: A Resource for Invasive Species Research.</title>
        <authorList>
            <person name="McCartney M.A."/>
            <person name="Auch B."/>
            <person name="Kono T."/>
            <person name="Mallez S."/>
            <person name="Zhang Y."/>
            <person name="Obille A."/>
            <person name="Becker A."/>
            <person name="Abrahante J.E."/>
            <person name="Garbe J."/>
            <person name="Badalamenti J.P."/>
            <person name="Herman A."/>
            <person name="Mangelson H."/>
            <person name="Liachko I."/>
            <person name="Sullivan S."/>
            <person name="Sone E.D."/>
            <person name="Koren S."/>
            <person name="Silverstein K.A.T."/>
            <person name="Beckman K.B."/>
            <person name="Gohl D.M."/>
        </authorList>
    </citation>
    <scope>NUCLEOTIDE SEQUENCE</scope>
    <source>
        <strain evidence="1">Duluth1</strain>
        <tissue evidence="1">Whole animal</tissue>
    </source>
</reference>
<accession>A0A9D4D131</accession>
<sequence length="56" mass="6360">MALDFDCYRSTVCVLLQLLSVAKMVGRSLLSGAVSRILQNPGMPRLKEKRLLWLMH</sequence>
<reference evidence="1" key="2">
    <citation type="submission" date="2020-11" db="EMBL/GenBank/DDBJ databases">
        <authorList>
            <person name="McCartney M.A."/>
            <person name="Auch B."/>
            <person name="Kono T."/>
            <person name="Mallez S."/>
            <person name="Becker A."/>
            <person name="Gohl D.M."/>
            <person name="Silverstein K.A.T."/>
            <person name="Koren S."/>
            <person name="Bechman K.B."/>
            <person name="Herman A."/>
            <person name="Abrahante J.E."/>
            <person name="Garbe J."/>
        </authorList>
    </citation>
    <scope>NUCLEOTIDE SEQUENCE</scope>
    <source>
        <strain evidence="1">Duluth1</strain>
        <tissue evidence="1">Whole animal</tissue>
    </source>
</reference>
<evidence type="ECO:0000313" key="2">
    <source>
        <dbReference type="Proteomes" id="UP000828390"/>
    </source>
</evidence>
<keyword evidence="2" id="KW-1185">Reference proteome</keyword>
<dbReference type="Proteomes" id="UP000828390">
    <property type="component" value="Unassembled WGS sequence"/>
</dbReference>
<evidence type="ECO:0000313" key="1">
    <source>
        <dbReference type="EMBL" id="KAH3736040.1"/>
    </source>
</evidence>
<comment type="caution">
    <text evidence="1">The sequence shown here is derived from an EMBL/GenBank/DDBJ whole genome shotgun (WGS) entry which is preliminary data.</text>
</comment>
<dbReference type="AlphaFoldDB" id="A0A9D4D131"/>
<dbReference type="EMBL" id="JAIWYP010000011">
    <property type="protein sequence ID" value="KAH3736040.1"/>
    <property type="molecule type" value="Genomic_DNA"/>
</dbReference>
<gene>
    <name evidence="1" type="ORF">DPMN_042600</name>
</gene>
<protein>
    <submittedName>
        <fullName evidence="1">Uncharacterized protein</fullName>
    </submittedName>
</protein>
<name>A0A9D4D131_DREPO</name>
<proteinExistence type="predicted"/>
<organism evidence="1 2">
    <name type="scientific">Dreissena polymorpha</name>
    <name type="common">Zebra mussel</name>
    <name type="synonym">Mytilus polymorpha</name>
    <dbReference type="NCBI Taxonomy" id="45954"/>
    <lineage>
        <taxon>Eukaryota</taxon>
        <taxon>Metazoa</taxon>
        <taxon>Spiralia</taxon>
        <taxon>Lophotrochozoa</taxon>
        <taxon>Mollusca</taxon>
        <taxon>Bivalvia</taxon>
        <taxon>Autobranchia</taxon>
        <taxon>Heteroconchia</taxon>
        <taxon>Euheterodonta</taxon>
        <taxon>Imparidentia</taxon>
        <taxon>Neoheterodontei</taxon>
        <taxon>Myida</taxon>
        <taxon>Dreissenoidea</taxon>
        <taxon>Dreissenidae</taxon>
        <taxon>Dreissena</taxon>
    </lineage>
</organism>